<dbReference type="SUPFAM" id="SSF56801">
    <property type="entry name" value="Acetyl-CoA synthetase-like"/>
    <property type="match status" value="1"/>
</dbReference>
<evidence type="ECO:0000313" key="1">
    <source>
        <dbReference type="EMBL" id="CAI5445515.1"/>
    </source>
</evidence>
<dbReference type="Proteomes" id="UP001152747">
    <property type="component" value="Unassembled WGS sequence"/>
</dbReference>
<accession>A0A9P1IJ13</accession>
<dbReference type="GO" id="GO:0006085">
    <property type="term" value="P:acetyl-CoA biosynthetic process"/>
    <property type="evidence" value="ECO:0007669"/>
    <property type="project" value="TreeGrafter"/>
</dbReference>
<dbReference type="PANTHER" id="PTHR24095">
    <property type="entry name" value="ACETYL-COENZYME A SYNTHETASE"/>
    <property type="match status" value="1"/>
</dbReference>
<sequence length="352" mass="40800">MSSFLNNFLKLDENIRKSSDIALIWEGNYWDDQNVHDCCDIDWKTLNFMIEKVAIVFKNYFLEEKQNIEENQERKILIYLPKIIQLPICILAAIRVGITPVILDPLSSNQNVLQKFPLIVTCDYVWQAQKLIEIKKKVEDFGQILVIRHVAPNYGIPAPRKQIIAKRPTYFLTCENPGNPEKIRIKFDLRNGKDDKWSKKMEEVSDSEVETGLKLSGNFSNSEKNTAILISDGEILEKIEISELLALLEKKKEEIMNSVENIFVLDFPKNLDSFANFLLPWYIGKTMTLFEGCVNYPDSSRISQIIQKHSVNCIISTQELQILHPNYLKFFDFSNLKQLIGDNEILKDAYKL</sequence>
<dbReference type="EMBL" id="CANHGI010000003">
    <property type="protein sequence ID" value="CAI5445515.1"/>
    <property type="molecule type" value="Genomic_DNA"/>
</dbReference>
<evidence type="ECO:0008006" key="3">
    <source>
        <dbReference type="Google" id="ProtNLM"/>
    </source>
</evidence>
<dbReference type="Gene3D" id="3.40.50.12780">
    <property type="entry name" value="N-terminal domain of ligase-like"/>
    <property type="match status" value="1"/>
</dbReference>
<gene>
    <name evidence="1" type="ORF">CAMP_LOCUS8152</name>
</gene>
<organism evidence="1 2">
    <name type="scientific">Caenorhabditis angaria</name>
    <dbReference type="NCBI Taxonomy" id="860376"/>
    <lineage>
        <taxon>Eukaryota</taxon>
        <taxon>Metazoa</taxon>
        <taxon>Ecdysozoa</taxon>
        <taxon>Nematoda</taxon>
        <taxon>Chromadorea</taxon>
        <taxon>Rhabditida</taxon>
        <taxon>Rhabditina</taxon>
        <taxon>Rhabditomorpha</taxon>
        <taxon>Rhabditoidea</taxon>
        <taxon>Rhabditidae</taxon>
        <taxon>Peloderinae</taxon>
        <taxon>Caenorhabditis</taxon>
    </lineage>
</organism>
<dbReference type="GO" id="GO:0003987">
    <property type="term" value="F:acetate-CoA ligase activity"/>
    <property type="evidence" value="ECO:0007669"/>
    <property type="project" value="TreeGrafter"/>
</dbReference>
<comment type="caution">
    <text evidence="1">The sequence shown here is derived from an EMBL/GenBank/DDBJ whole genome shotgun (WGS) entry which is preliminary data.</text>
</comment>
<dbReference type="InterPro" id="IPR042099">
    <property type="entry name" value="ANL_N_sf"/>
</dbReference>
<dbReference type="OrthoDB" id="5830402at2759"/>
<dbReference type="AlphaFoldDB" id="A0A9P1IJ13"/>
<dbReference type="PANTHER" id="PTHR24095:SF244">
    <property type="entry name" value="ACETYL-COENZYME A SYNTHETASE"/>
    <property type="match status" value="1"/>
</dbReference>
<keyword evidence="2" id="KW-1185">Reference proteome</keyword>
<protein>
    <recommendedName>
        <fullName evidence="3">AMP-dependent synthetase/ligase domain-containing protein</fullName>
    </recommendedName>
</protein>
<name>A0A9P1IJ13_9PELO</name>
<evidence type="ECO:0000313" key="2">
    <source>
        <dbReference type="Proteomes" id="UP001152747"/>
    </source>
</evidence>
<proteinExistence type="predicted"/>
<reference evidence="1" key="1">
    <citation type="submission" date="2022-11" db="EMBL/GenBank/DDBJ databases">
        <authorList>
            <person name="Kikuchi T."/>
        </authorList>
    </citation>
    <scope>NUCLEOTIDE SEQUENCE</scope>
    <source>
        <strain evidence="1">PS1010</strain>
    </source>
</reference>